<dbReference type="EMBL" id="JOJR01000093">
    <property type="protein sequence ID" value="RCN45758.1"/>
    <property type="molecule type" value="Genomic_DNA"/>
</dbReference>
<feature type="region of interest" description="Disordered" evidence="1">
    <location>
        <begin position="177"/>
        <end position="198"/>
    </location>
</feature>
<evidence type="ECO:0000313" key="3">
    <source>
        <dbReference type="EMBL" id="RCN45758.1"/>
    </source>
</evidence>
<gene>
    <name evidence="3" type="ORF">ANCCAN_08208</name>
</gene>
<protein>
    <submittedName>
        <fullName evidence="3">Retrotransposon gag protein</fullName>
    </submittedName>
</protein>
<proteinExistence type="predicted"/>
<dbReference type="OrthoDB" id="5819653at2759"/>
<dbReference type="AlphaFoldDB" id="A0A368GQ74"/>
<feature type="domain" description="Retrotransposon gag" evidence="2">
    <location>
        <begin position="34"/>
        <end position="120"/>
    </location>
</feature>
<accession>A0A368GQ74</accession>
<evidence type="ECO:0000313" key="4">
    <source>
        <dbReference type="Proteomes" id="UP000252519"/>
    </source>
</evidence>
<dbReference type="InterPro" id="IPR005162">
    <property type="entry name" value="Retrotrans_gag_dom"/>
</dbReference>
<dbReference type="Proteomes" id="UP000252519">
    <property type="component" value="Unassembled WGS sequence"/>
</dbReference>
<evidence type="ECO:0000259" key="2">
    <source>
        <dbReference type="Pfam" id="PF03732"/>
    </source>
</evidence>
<comment type="caution">
    <text evidence="3">The sequence shown here is derived from an EMBL/GenBank/DDBJ whole genome shotgun (WGS) entry which is preliminary data.</text>
</comment>
<reference evidence="3 4" key="1">
    <citation type="submission" date="2014-10" db="EMBL/GenBank/DDBJ databases">
        <title>Draft genome of the hookworm Ancylostoma caninum.</title>
        <authorList>
            <person name="Mitreva M."/>
        </authorList>
    </citation>
    <scope>NUCLEOTIDE SEQUENCE [LARGE SCALE GENOMIC DNA]</scope>
    <source>
        <strain evidence="3 4">Baltimore</strain>
    </source>
</reference>
<feature type="compositionally biased region" description="Polar residues" evidence="1">
    <location>
        <begin position="189"/>
        <end position="198"/>
    </location>
</feature>
<sequence length="214" mass="24557">MQHHSASYPFTFCLFSNCSFCYSLPEYYWDPRAEGEARDLVDELSDADKNNYKKVIEVLQAHYESPHLRSLARQKLSDCKQNPNESVHDFAKRIKKLARRVTLGQSKSVQNERLLDEFLNRLKHALKFYVKASNPPTYDEAVVKDLTYEFLLTEAVNNLTIFPAANPATAQVNVATTPAANQGYDRRNQPQGLRSRSQATVRDKLHIVTMVFEN</sequence>
<keyword evidence="4" id="KW-1185">Reference proteome</keyword>
<organism evidence="3 4">
    <name type="scientific">Ancylostoma caninum</name>
    <name type="common">Dog hookworm</name>
    <dbReference type="NCBI Taxonomy" id="29170"/>
    <lineage>
        <taxon>Eukaryota</taxon>
        <taxon>Metazoa</taxon>
        <taxon>Ecdysozoa</taxon>
        <taxon>Nematoda</taxon>
        <taxon>Chromadorea</taxon>
        <taxon>Rhabditida</taxon>
        <taxon>Rhabditina</taxon>
        <taxon>Rhabditomorpha</taxon>
        <taxon>Strongyloidea</taxon>
        <taxon>Ancylostomatidae</taxon>
        <taxon>Ancylostomatinae</taxon>
        <taxon>Ancylostoma</taxon>
    </lineage>
</organism>
<name>A0A368GQ74_ANCCA</name>
<evidence type="ECO:0000256" key="1">
    <source>
        <dbReference type="SAM" id="MobiDB-lite"/>
    </source>
</evidence>
<dbReference type="Pfam" id="PF03732">
    <property type="entry name" value="Retrotrans_gag"/>
    <property type="match status" value="1"/>
</dbReference>